<feature type="region of interest" description="Disordered" evidence="1">
    <location>
        <begin position="35"/>
        <end position="74"/>
    </location>
</feature>
<dbReference type="EMBL" id="VSRR010000292">
    <property type="protein sequence ID" value="MPC13594.1"/>
    <property type="molecule type" value="Genomic_DNA"/>
</dbReference>
<keyword evidence="3" id="KW-1185">Reference proteome</keyword>
<gene>
    <name evidence="2" type="ORF">E2C01_006332</name>
</gene>
<dbReference type="Proteomes" id="UP000324222">
    <property type="component" value="Unassembled WGS sequence"/>
</dbReference>
<evidence type="ECO:0000256" key="1">
    <source>
        <dbReference type="SAM" id="MobiDB-lite"/>
    </source>
</evidence>
<accession>A0A5B7CXW5</accession>
<comment type="caution">
    <text evidence="2">The sequence shown here is derived from an EMBL/GenBank/DDBJ whole genome shotgun (WGS) entry which is preliminary data.</text>
</comment>
<organism evidence="2 3">
    <name type="scientific">Portunus trituberculatus</name>
    <name type="common">Swimming crab</name>
    <name type="synonym">Neptunus trituberculatus</name>
    <dbReference type="NCBI Taxonomy" id="210409"/>
    <lineage>
        <taxon>Eukaryota</taxon>
        <taxon>Metazoa</taxon>
        <taxon>Ecdysozoa</taxon>
        <taxon>Arthropoda</taxon>
        <taxon>Crustacea</taxon>
        <taxon>Multicrustacea</taxon>
        <taxon>Malacostraca</taxon>
        <taxon>Eumalacostraca</taxon>
        <taxon>Eucarida</taxon>
        <taxon>Decapoda</taxon>
        <taxon>Pleocyemata</taxon>
        <taxon>Brachyura</taxon>
        <taxon>Eubrachyura</taxon>
        <taxon>Portunoidea</taxon>
        <taxon>Portunidae</taxon>
        <taxon>Portuninae</taxon>
        <taxon>Portunus</taxon>
    </lineage>
</organism>
<evidence type="ECO:0000313" key="3">
    <source>
        <dbReference type="Proteomes" id="UP000324222"/>
    </source>
</evidence>
<dbReference type="AlphaFoldDB" id="A0A5B7CXW5"/>
<name>A0A5B7CXW5_PORTR</name>
<evidence type="ECO:0000313" key="2">
    <source>
        <dbReference type="EMBL" id="MPC13594.1"/>
    </source>
</evidence>
<sequence length="74" mass="7930">MCSCVFRTLTTKLTQPVKVDNHRVGFLHARWIRKEAKSSSASTSANSGRSTESVAAADGSELSGSARSEDEGDR</sequence>
<proteinExistence type="predicted"/>
<reference evidence="2 3" key="1">
    <citation type="submission" date="2019-05" db="EMBL/GenBank/DDBJ databases">
        <title>Another draft genome of Portunus trituberculatus and its Hox gene families provides insights of decapod evolution.</title>
        <authorList>
            <person name="Jeong J.-H."/>
            <person name="Song I."/>
            <person name="Kim S."/>
            <person name="Choi T."/>
            <person name="Kim D."/>
            <person name="Ryu S."/>
            <person name="Kim W."/>
        </authorList>
    </citation>
    <scope>NUCLEOTIDE SEQUENCE [LARGE SCALE GENOMIC DNA]</scope>
    <source>
        <tissue evidence="2">Muscle</tissue>
    </source>
</reference>
<protein>
    <submittedName>
        <fullName evidence="2">Uncharacterized protein</fullName>
    </submittedName>
</protein>
<feature type="compositionally biased region" description="Low complexity" evidence="1">
    <location>
        <begin position="38"/>
        <end position="50"/>
    </location>
</feature>